<dbReference type="CDD" id="cd01310">
    <property type="entry name" value="TatD_DNAse"/>
    <property type="match status" value="1"/>
</dbReference>
<evidence type="ECO:0000256" key="3">
    <source>
        <dbReference type="PIRSR" id="PIRSR005902-1"/>
    </source>
</evidence>
<dbReference type="PANTHER" id="PTHR46124">
    <property type="entry name" value="D-AMINOACYL-TRNA DEACYLASE"/>
    <property type="match status" value="1"/>
</dbReference>
<proteinExistence type="predicted"/>
<evidence type="ECO:0008006" key="6">
    <source>
        <dbReference type="Google" id="ProtNLM"/>
    </source>
</evidence>
<dbReference type="EMBL" id="LCEJ01000025">
    <property type="protein sequence ID" value="KKS70368.1"/>
    <property type="molecule type" value="Genomic_DNA"/>
</dbReference>
<feature type="binding site" evidence="3">
    <location>
        <position position="6"/>
    </location>
    <ligand>
        <name>a divalent metal cation</name>
        <dbReference type="ChEBI" id="CHEBI:60240"/>
        <label>1</label>
    </ligand>
</feature>
<keyword evidence="1 3" id="KW-0479">Metal-binding</keyword>
<gene>
    <name evidence="4" type="ORF">UV41_C0025G0007</name>
</gene>
<feature type="binding site" evidence="3">
    <location>
        <position position="226"/>
    </location>
    <ligand>
        <name>a divalent metal cation</name>
        <dbReference type="ChEBI" id="CHEBI:60240"/>
        <label>1</label>
    </ligand>
</feature>
<dbReference type="PIRSF" id="PIRSF005902">
    <property type="entry name" value="DNase_TatD"/>
    <property type="match status" value="1"/>
</dbReference>
<dbReference type="Gene3D" id="3.20.20.140">
    <property type="entry name" value="Metal-dependent hydrolases"/>
    <property type="match status" value="1"/>
</dbReference>
<dbReference type="InterPro" id="IPR032466">
    <property type="entry name" value="Metal_Hydrolase"/>
</dbReference>
<dbReference type="Proteomes" id="UP000034785">
    <property type="component" value="Unassembled WGS sequence"/>
</dbReference>
<dbReference type="FunFam" id="3.20.20.140:FF:000005">
    <property type="entry name" value="TatD family hydrolase"/>
    <property type="match status" value="1"/>
</dbReference>
<evidence type="ECO:0000256" key="1">
    <source>
        <dbReference type="ARBA" id="ARBA00022723"/>
    </source>
</evidence>
<dbReference type="Pfam" id="PF01026">
    <property type="entry name" value="TatD_DNase"/>
    <property type="match status" value="1"/>
</dbReference>
<dbReference type="GO" id="GO:0005829">
    <property type="term" value="C:cytosol"/>
    <property type="evidence" value="ECO:0007669"/>
    <property type="project" value="TreeGrafter"/>
</dbReference>
<feature type="binding site" evidence="3">
    <location>
        <position position="176"/>
    </location>
    <ligand>
        <name>a divalent metal cation</name>
        <dbReference type="ChEBI" id="CHEBI:60240"/>
        <label>2</label>
    </ligand>
</feature>
<reference evidence="4 5" key="1">
    <citation type="journal article" date="2015" name="Nature">
        <title>rRNA introns, odd ribosomes, and small enigmatic genomes across a large radiation of phyla.</title>
        <authorList>
            <person name="Brown C.T."/>
            <person name="Hug L.A."/>
            <person name="Thomas B.C."/>
            <person name="Sharon I."/>
            <person name="Castelle C.J."/>
            <person name="Singh A."/>
            <person name="Wilkins M.J."/>
            <person name="Williams K.H."/>
            <person name="Banfield J.F."/>
        </authorList>
    </citation>
    <scope>NUCLEOTIDE SEQUENCE [LARGE SCALE GENOMIC DNA]</scope>
</reference>
<protein>
    <recommendedName>
        <fullName evidence="6">Hydrolase, TatD family</fullName>
    </recommendedName>
</protein>
<feature type="binding site" evidence="3">
    <location>
        <position position="155"/>
    </location>
    <ligand>
        <name>a divalent metal cation</name>
        <dbReference type="ChEBI" id="CHEBI:60240"/>
        <label>2</label>
    </ligand>
</feature>
<dbReference type="PANTHER" id="PTHR46124:SF2">
    <property type="entry name" value="D-AMINOACYL-TRNA DEACYLASE"/>
    <property type="match status" value="1"/>
</dbReference>
<dbReference type="InterPro" id="IPR015991">
    <property type="entry name" value="TatD/YcfH-like"/>
</dbReference>
<dbReference type="PATRIC" id="fig|1618425.3.peg.475"/>
<evidence type="ECO:0000256" key="2">
    <source>
        <dbReference type="ARBA" id="ARBA00022801"/>
    </source>
</evidence>
<keyword evidence="2" id="KW-0378">Hydrolase</keyword>
<name>A0A0G1E729_9BACT</name>
<accession>A0A0G1E729</accession>
<sequence>MLIDTHAHLYYGSFQPDLDQVIRRAKDANLKAIINIGTDLESSKKSIELESSQIQLYSSIGIHPHEATQYSKSRQMSSDRGSNVQLEQIYTRDPEKVVAVGECGLDYFFNDAIASTSASLSINSAWQSQVKKLQRQLFLDQINLAKKLNLPLIIHCRDSWADIFLPELQGTTGVFHSFTATETEAKKALDLGYYLGLSCIVTYPKNEHLRQIIKWAPLNRLLTETDCPFLPPQTQRGQRNEPANITEVIKVIARMKSLSEDQITQAVWQNTTQLFRLPTNPAS</sequence>
<dbReference type="NCBIfam" id="TIGR00010">
    <property type="entry name" value="YchF/TatD family DNA exonuclease"/>
    <property type="match status" value="1"/>
</dbReference>
<dbReference type="GO" id="GO:0046872">
    <property type="term" value="F:metal ion binding"/>
    <property type="evidence" value="ECO:0007669"/>
    <property type="project" value="UniProtKB-KW"/>
</dbReference>
<evidence type="ECO:0000313" key="4">
    <source>
        <dbReference type="EMBL" id="KKS70368.1"/>
    </source>
</evidence>
<dbReference type="SUPFAM" id="SSF51556">
    <property type="entry name" value="Metallo-dependent hydrolases"/>
    <property type="match status" value="1"/>
</dbReference>
<dbReference type="AlphaFoldDB" id="A0A0G1E729"/>
<evidence type="ECO:0000313" key="5">
    <source>
        <dbReference type="Proteomes" id="UP000034785"/>
    </source>
</evidence>
<dbReference type="InterPro" id="IPR001130">
    <property type="entry name" value="TatD-like"/>
</dbReference>
<dbReference type="GO" id="GO:0016788">
    <property type="term" value="F:hydrolase activity, acting on ester bonds"/>
    <property type="evidence" value="ECO:0007669"/>
    <property type="project" value="InterPro"/>
</dbReference>
<comment type="caution">
    <text evidence="4">The sequence shown here is derived from an EMBL/GenBank/DDBJ whole genome shotgun (WGS) entry which is preliminary data.</text>
</comment>
<feature type="binding site" evidence="3">
    <location>
        <position position="8"/>
    </location>
    <ligand>
        <name>a divalent metal cation</name>
        <dbReference type="ChEBI" id="CHEBI:60240"/>
        <label>1</label>
    </ligand>
</feature>
<dbReference type="GO" id="GO:0004536">
    <property type="term" value="F:DNA nuclease activity"/>
    <property type="evidence" value="ECO:0007669"/>
    <property type="project" value="InterPro"/>
</dbReference>
<feature type="binding site" evidence="3">
    <location>
        <position position="102"/>
    </location>
    <ligand>
        <name>a divalent metal cation</name>
        <dbReference type="ChEBI" id="CHEBI:60240"/>
        <label>1</label>
    </ligand>
</feature>
<organism evidence="4 5">
    <name type="scientific">Candidatus Daviesbacteria bacterium GW2011_GWA2_42_7</name>
    <dbReference type="NCBI Taxonomy" id="1618425"/>
    <lineage>
        <taxon>Bacteria</taxon>
        <taxon>Candidatus Daviesiibacteriota</taxon>
    </lineage>
</organism>